<protein>
    <submittedName>
        <fullName evidence="1">Uncharacterized protein</fullName>
    </submittedName>
</protein>
<dbReference type="AlphaFoldDB" id="A0A1R3L2D2"/>
<organism evidence="1 2">
    <name type="scientific">Corchorus olitorius</name>
    <dbReference type="NCBI Taxonomy" id="93759"/>
    <lineage>
        <taxon>Eukaryota</taxon>
        <taxon>Viridiplantae</taxon>
        <taxon>Streptophyta</taxon>
        <taxon>Embryophyta</taxon>
        <taxon>Tracheophyta</taxon>
        <taxon>Spermatophyta</taxon>
        <taxon>Magnoliopsida</taxon>
        <taxon>eudicotyledons</taxon>
        <taxon>Gunneridae</taxon>
        <taxon>Pentapetalae</taxon>
        <taxon>rosids</taxon>
        <taxon>malvids</taxon>
        <taxon>Malvales</taxon>
        <taxon>Malvaceae</taxon>
        <taxon>Grewioideae</taxon>
        <taxon>Apeibeae</taxon>
        <taxon>Corchorus</taxon>
    </lineage>
</organism>
<name>A0A1R3L2D2_9ROSI</name>
<sequence length="179" mass="21083">MSGIFRIFFGVGTKQFIPDDEYLTHIFIQISHVGSMMNPVMGRRYQKCFQKAQLTYRFGVQEKLIGLIDGVNEHDVRRIEAQQRRRNVKQIPIDRLKHGRTQGYRQIISLGRVMRRMYRPQYPAVMLGPVQPVKTEVLSEKNTRPRRDGMLLPEVPQRRLLSQLIEHKKGDPFHEQIDD</sequence>
<evidence type="ECO:0000313" key="2">
    <source>
        <dbReference type="Proteomes" id="UP000187203"/>
    </source>
</evidence>
<gene>
    <name evidence="1" type="ORF">COLO4_01496</name>
</gene>
<accession>A0A1R3L2D2</accession>
<evidence type="ECO:0000313" key="1">
    <source>
        <dbReference type="EMBL" id="OMP13523.1"/>
    </source>
</evidence>
<dbReference type="EMBL" id="AWUE01004026">
    <property type="protein sequence ID" value="OMP13523.1"/>
    <property type="molecule type" value="Genomic_DNA"/>
</dbReference>
<reference evidence="2" key="1">
    <citation type="submission" date="2013-09" db="EMBL/GenBank/DDBJ databases">
        <title>Corchorus olitorius genome sequencing.</title>
        <authorList>
            <person name="Alam M."/>
            <person name="Haque M.S."/>
            <person name="Islam M.S."/>
            <person name="Emdad E.M."/>
            <person name="Islam M.M."/>
            <person name="Ahmed B."/>
            <person name="Halim A."/>
            <person name="Hossen Q.M.M."/>
            <person name="Hossain M.Z."/>
            <person name="Ahmed R."/>
            <person name="Khan M.M."/>
            <person name="Islam R."/>
            <person name="Rashid M.M."/>
            <person name="Khan S.A."/>
            <person name="Rahman M.S."/>
            <person name="Alam M."/>
            <person name="Yahiya A.S."/>
            <person name="Khan M.S."/>
            <person name="Azam M.S."/>
            <person name="Haque T."/>
            <person name="Lashkar M.Z.H."/>
            <person name="Akhand A.I."/>
            <person name="Morshed G."/>
            <person name="Roy S."/>
            <person name="Uddin K.S."/>
            <person name="Rabeya T."/>
            <person name="Hossain A.S."/>
            <person name="Chowdhury A."/>
            <person name="Snigdha A.R."/>
            <person name="Mortoza M.S."/>
            <person name="Matin S.A."/>
            <person name="Hoque S.M.E."/>
            <person name="Islam M.K."/>
            <person name="Roy D.K."/>
            <person name="Haider R."/>
            <person name="Moosa M.M."/>
            <person name="Elias S.M."/>
            <person name="Hasan A.M."/>
            <person name="Jahan S."/>
            <person name="Shafiuddin M."/>
            <person name="Mahmood N."/>
            <person name="Shommy N.S."/>
        </authorList>
    </citation>
    <scope>NUCLEOTIDE SEQUENCE [LARGE SCALE GENOMIC DNA]</scope>
    <source>
        <strain evidence="2">cv. O-4</strain>
    </source>
</reference>
<comment type="caution">
    <text evidence="1">The sequence shown here is derived from an EMBL/GenBank/DDBJ whole genome shotgun (WGS) entry which is preliminary data.</text>
</comment>
<proteinExistence type="predicted"/>
<dbReference type="Proteomes" id="UP000187203">
    <property type="component" value="Unassembled WGS sequence"/>
</dbReference>
<keyword evidence="2" id="KW-1185">Reference proteome</keyword>